<keyword evidence="4 9" id="KW-0808">Transferase</keyword>
<dbReference type="InterPro" id="IPR006363">
    <property type="entry name" value="Cbl_synth_CobJ/CibH_dom"/>
</dbReference>
<dbReference type="EC" id="2.1.1.131" evidence="9"/>
<evidence type="ECO:0000256" key="6">
    <source>
        <dbReference type="ARBA" id="ARBA00023235"/>
    </source>
</evidence>
<dbReference type="EMBL" id="DXAV01000043">
    <property type="protein sequence ID" value="HIZ91524.1"/>
    <property type="molecule type" value="Genomic_DNA"/>
</dbReference>
<dbReference type="NCBIfam" id="TIGR01466">
    <property type="entry name" value="cobJ_cbiH"/>
    <property type="match status" value="1"/>
</dbReference>
<comment type="caution">
    <text evidence="9">The sequence shown here is derived from an EMBL/GenBank/DDBJ whole genome shotgun (WGS) entry which is preliminary data.</text>
</comment>
<evidence type="ECO:0000256" key="3">
    <source>
        <dbReference type="ARBA" id="ARBA00022603"/>
    </source>
</evidence>
<dbReference type="GO" id="GO:0009236">
    <property type="term" value="P:cobalamin biosynthetic process"/>
    <property type="evidence" value="ECO:0007669"/>
    <property type="project" value="UniProtKB-KW"/>
</dbReference>
<reference evidence="9" key="1">
    <citation type="journal article" date="2021" name="PeerJ">
        <title>Extensive microbial diversity within the chicken gut microbiome revealed by metagenomics and culture.</title>
        <authorList>
            <person name="Gilroy R."/>
            <person name="Ravi A."/>
            <person name="Getino M."/>
            <person name="Pursley I."/>
            <person name="Horton D.L."/>
            <person name="Alikhan N.F."/>
            <person name="Baker D."/>
            <person name="Gharbi K."/>
            <person name="Hall N."/>
            <person name="Watson M."/>
            <person name="Adriaenssens E.M."/>
            <person name="Foster-Nyarko E."/>
            <person name="Jarju S."/>
            <person name="Secka A."/>
            <person name="Antonio M."/>
            <person name="Oren A."/>
            <person name="Chaudhuri R.R."/>
            <person name="La Ragione R."/>
            <person name="Hildebrand F."/>
            <person name="Pallen M.J."/>
        </authorList>
    </citation>
    <scope>NUCLEOTIDE SEQUENCE</scope>
    <source>
        <strain evidence="9">CHK118-2852</strain>
    </source>
</reference>
<dbReference type="GO" id="GO:0016993">
    <property type="term" value="F:precorrin-8X methylmutase activity"/>
    <property type="evidence" value="ECO:0007669"/>
    <property type="project" value="InterPro"/>
</dbReference>
<dbReference type="GO" id="GO:0030789">
    <property type="term" value="F:precorrin-3B C17-methyltransferase activity"/>
    <property type="evidence" value="ECO:0007669"/>
    <property type="project" value="UniProtKB-EC"/>
</dbReference>
<keyword evidence="3 9" id="KW-0489">Methyltransferase</keyword>
<keyword evidence="2" id="KW-0169">Cobalamin biosynthesis</keyword>
<evidence type="ECO:0000313" key="10">
    <source>
        <dbReference type="Proteomes" id="UP000824108"/>
    </source>
</evidence>
<dbReference type="Pfam" id="PF00590">
    <property type="entry name" value="TP_methylase"/>
    <property type="match status" value="1"/>
</dbReference>
<dbReference type="InterPro" id="IPR051810">
    <property type="entry name" value="Precorrin_MeTrfase"/>
</dbReference>
<evidence type="ECO:0000259" key="8">
    <source>
        <dbReference type="Pfam" id="PF02570"/>
    </source>
</evidence>
<evidence type="ECO:0000256" key="2">
    <source>
        <dbReference type="ARBA" id="ARBA00022573"/>
    </source>
</evidence>
<dbReference type="AlphaFoldDB" id="A0A9D2GYD5"/>
<feature type="domain" description="Cobalamin biosynthesis precorrin-8X methylmutase CobH/CbiC" evidence="8">
    <location>
        <begin position="260"/>
        <end position="454"/>
    </location>
</feature>
<dbReference type="Pfam" id="PF02570">
    <property type="entry name" value="CbiC"/>
    <property type="match status" value="1"/>
</dbReference>
<dbReference type="PANTHER" id="PTHR47036">
    <property type="entry name" value="COBALT-FACTOR III C(17)-METHYLTRANSFERASE-RELATED"/>
    <property type="match status" value="1"/>
</dbReference>
<evidence type="ECO:0000256" key="5">
    <source>
        <dbReference type="ARBA" id="ARBA00022691"/>
    </source>
</evidence>
<dbReference type="Gene3D" id="3.40.1010.10">
    <property type="entry name" value="Cobalt-precorrin-4 Transmethylase, Domain 1"/>
    <property type="match status" value="1"/>
</dbReference>
<dbReference type="CDD" id="cd11646">
    <property type="entry name" value="Precorrin_3B_C17_MT"/>
    <property type="match status" value="1"/>
</dbReference>
<keyword evidence="5" id="KW-0949">S-adenosyl-L-methionine</keyword>
<organism evidence="9 10">
    <name type="scientific">Candidatus Bacteroides merdavium</name>
    <dbReference type="NCBI Taxonomy" id="2838472"/>
    <lineage>
        <taxon>Bacteria</taxon>
        <taxon>Pseudomonadati</taxon>
        <taxon>Bacteroidota</taxon>
        <taxon>Bacteroidia</taxon>
        <taxon>Bacteroidales</taxon>
        <taxon>Bacteroidaceae</taxon>
        <taxon>Bacteroides</taxon>
    </lineage>
</organism>
<dbReference type="SUPFAM" id="SSF63965">
    <property type="entry name" value="Precorrin-8X methylmutase CbiC/CobH"/>
    <property type="match status" value="1"/>
</dbReference>
<evidence type="ECO:0000259" key="7">
    <source>
        <dbReference type="Pfam" id="PF00590"/>
    </source>
</evidence>
<evidence type="ECO:0000256" key="4">
    <source>
        <dbReference type="ARBA" id="ARBA00022679"/>
    </source>
</evidence>
<evidence type="ECO:0000256" key="1">
    <source>
        <dbReference type="ARBA" id="ARBA00004953"/>
    </source>
</evidence>
<dbReference type="GO" id="GO:0032259">
    <property type="term" value="P:methylation"/>
    <property type="evidence" value="ECO:0007669"/>
    <property type="project" value="UniProtKB-KW"/>
</dbReference>
<dbReference type="InterPro" id="IPR014777">
    <property type="entry name" value="4pyrrole_Mease_sub1"/>
</dbReference>
<keyword evidence="6" id="KW-0413">Isomerase</keyword>
<dbReference type="PANTHER" id="PTHR47036:SF1">
    <property type="entry name" value="COBALT-FACTOR III C(17)-METHYLTRANSFERASE-RELATED"/>
    <property type="match status" value="1"/>
</dbReference>
<dbReference type="InterPro" id="IPR000878">
    <property type="entry name" value="4pyrrol_Mease"/>
</dbReference>
<evidence type="ECO:0000313" key="9">
    <source>
        <dbReference type="EMBL" id="HIZ91524.1"/>
    </source>
</evidence>
<accession>A0A9D2GYD5</accession>
<dbReference type="InterPro" id="IPR036588">
    <property type="entry name" value="CobH/CbiC_sf"/>
</dbReference>
<dbReference type="InterPro" id="IPR003722">
    <property type="entry name" value="Cbl_synth_CobH/CbiC"/>
</dbReference>
<dbReference type="Gene3D" id="3.40.50.10230">
    <property type="entry name" value="Cobalamin biosynthesis CobH/CbiC, precorrin-8X methylmutase"/>
    <property type="match status" value="1"/>
</dbReference>
<dbReference type="InterPro" id="IPR035996">
    <property type="entry name" value="4pyrrol_Methylase_sf"/>
</dbReference>
<gene>
    <name evidence="9" type="primary">cobJ</name>
    <name evidence="9" type="ORF">H9807_05350</name>
</gene>
<sequence>MNQSKIIVAGIGPGSRQDITPAVKAALQEADAVIGYKYYFQFVTPYLRPETSCIDTGMKRERVRAEQAFELAEQGKTVCVISSGDAGIYGMTPLIYEMKRERGSSVEIVSLPGISAFQKAASLLGAPMGHDFCVISLSDLMTPWERIEKRIVAAAQADFVTAVYNPKSEGRYWQLYRLKEIFLREGRSPQTPVGYVRQAGRPEQESYVTTLQAFDPEEVDMFTVVIIGNSQSYEWKGAFVTPRGYYREEHTSDASIGQDIMIRSFRTIESELRNKDIPLDHKWALLHAIHTTADFEMEQLLYTDPHAVATLYEKIIQGGIKTIVTDVTMAASGIRKGALQRLGVEVKCYLSDPRSAEMASEKNITRTQAGIRLAVEEHPDALFVFGNAPTALMELCDLMRKGKAHPAGIVAAPVGFVHVQESKHMVKPFTIPKIIVEGRKGGSNLAATLVNAVLCYNDAEQLRPGRDV</sequence>
<reference evidence="9" key="2">
    <citation type="submission" date="2021-04" db="EMBL/GenBank/DDBJ databases">
        <authorList>
            <person name="Gilroy R."/>
        </authorList>
    </citation>
    <scope>NUCLEOTIDE SEQUENCE</scope>
    <source>
        <strain evidence="9">CHK118-2852</strain>
    </source>
</reference>
<dbReference type="SUPFAM" id="SSF53790">
    <property type="entry name" value="Tetrapyrrole methylase"/>
    <property type="match status" value="1"/>
</dbReference>
<proteinExistence type="predicted"/>
<dbReference type="Gene3D" id="3.30.950.10">
    <property type="entry name" value="Methyltransferase, Cobalt-precorrin-4 Transmethylase, Domain 2"/>
    <property type="match status" value="1"/>
</dbReference>
<comment type="pathway">
    <text evidence="1">Cofactor biosynthesis; adenosylcobalamin biosynthesis.</text>
</comment>
<protein>
    <submittedName>
        <fullName evidence="9">Precorrin-3B C(17)-methyltransferase</fullName>
        <ecNumber evidence="9">2.1.1.131</ecNumber>
    </submittedName>
</protein>
<dbReference type="InterPro" id="IPR014776">
    <property type="entry name" value="4pyrrole_Mease_sub2"/>
</dbReference>
<name>A0A9D2GYD5_9BACE</name>
<dbReference type="Proteomes" id="UP000824108">
    <property type="component" value="Unassembled WGS sequence"/>
</dbReference>
<feature type="domain" description="Tetrapyrrole methylase" evidence="7">
    <location>
        <begin position="5"/>
        <end position="213"/>
    </location>
</feature>